<keyword evidence="2 7" id="KW-0812">Transmembrane</keyword>
<name>A0AAV7EQ36_ARIFI</name>
<reference evidence="9 10" key="1">
    <citation type="submission" date="2021-07" db="EMBL/GenBank/DDBJ databases">
        <title>The Aristolochia fimbriata genome: insights into angiosperm evolution, floral development and chemical biosynthesis.</title>
        <authorList>
            <person name="Jiao Y."/>
        </authorList>
    </citation>
    <scope>NUCLEOTIDE SEQUENCE [LARGE SCALE GENOMIC DNA]</scope>
    <source>
        <strain evidence="9">IBCAS-2021</strain>
        <tissue evidence="9">Leaf</tissue>
    </source>
</reference>
<feature type="transmembrane region" description="Helical" evidence="7">
    <location>
        <begin position="91"/>
        <end position="113"/>
    </location>
</feature>
<keyword evidence="3 8" id="KW-0732">Signal</keyword>
<dbReference type="Pfam" id="PF06749">
    <property type="entry name" value="DUF1218"/>
    <property type="match status" value="1"/>
</dbReference>
<dbReference type="Proteomes" id="UP000825729">
    <property type="component" value="Unassembled WGS sequence"/>
</dbReference>
<dbReference type="InterPro" id="IPR052222">
    <property type="entry name" value="DESIGUAL"/>
</dbReference>
<evidence type="ECO:0000256" key="6">
    <source>
        <dbReference type="ARBA" id="ARBA00029467"/>
    </source>
</evidence>
<keyword evidence="10" id="KW-1185">Reference proteome</keyword>
<keyword evidence="4 7" id="KW-1133">Transmembrane helix</keyword>
<comment type="subcellular location">
    <subcellularLocation>
        <location evidence="1">Endomembrane system</location>
        <topology evidence="1">Multi-pass membrane protein</topology>
    </subcellularLocation>
</comment>
<dbReference type="AlphaFoldDB" id="A0AAV7EQ36"/>
<dbReference type="InterPro" id="IPR009606">
    <property type="entry name" value="DEAL/Modifying_wall_lignin1/2"/>
</dbReference>
<dbReference type="GO" id="GO:0012505">
    <property type="term" value="C:endomembrane system"/>
    <property type="evidence" value="ECO:0007669"/>
    <property type="project" value="UniProtKB-SubCell"/>
</dbReference>
<evidence type="ECO:0000256" key="7">
    <source>
        <dbReference type="SAM" id="Phobius"/>
    </source>
</evidence>
<evidence type="ECO:0000256" key="5">
    <source>
        <dbReference type="ARBA" id="ARBA00023136"/>
    </source>
</evidence>
<comment type="caution">
    <text evidence="9">The sequence shown here is derived from an EMBL/GenBank/DDBJ whole genome shotgun (WGS) entry which is preliminary data.</text>
</comment>
<comment type="similarity">
    <text evidence="6">Belongs to the DESIGUAL family.</text>
</comment>
<evidence type="ECO:0000256" key="2">
    <source>
        <dbReference type="ARBA" id="ARBA00022692"/>
    </source>
</evidence>
<proteinExistence type="inferred from homology"/>
<evidence type="ECO:0000256" key="8">
    <source>
        <dbReference type="SAM" id="SignalP"/>
    </source>
</evidence>
<keyword evidence="5 7" id="KW-0472">Membrane</keyword>
<protein>
    <recommendedName>
        <fullName evidence="11">Fiber protein Fb34</fullName>
    </recommendedName>
</protein>
<dbReference type="EMBL" id="JAINDJ010000004">
    <property type="protein sequence ID" value="KAG9450519.1"/>
    <property type="molecule type" value="Genomic_DNA"/>
</dbReference>
<feature type="signal peptide" evidence="8">
    <location>
        <begin position="1"/>
        <end position="22"/>
    </location>
</feature>
<dbReference type="PANTHER" id="PTHR31769">
    <property type="entry name" value="OS07G0462200 PROTEIN-RELATED"/>
    <property type="match status" value="1"/>
</dbReference>
<feature type="chain" id="PRO_5043787244" description="Fiber protein Fb34" evidence="8">
    <location>
        <begin position="23"/>
        <end position="195"/>
    </location>
</feature>
<evidence type="ECO:0000313" key="10">
    <source>
        <dbReference type="Proteomes" id="UP000825729"/>
    </source>
</evidence>
<evidence type="ECO:0000313" key="9">
    <source>
        <dbReference type="EMBL" id="KAG9450519.1"/>
    </source>
</evidence>
<sequence>MALSLSVLAVVSALYLIAFVLAVGAERRRSFGKPVPDQYDDFTYCKYSTDASTVYGLSAFLAVLASHGLVTGVTKCLCFGRGLTAGPARTCAVLSFVLSWITFLAAEACLLAGSARNAYHTKYRARFGVEHLTCAELRKGVFAAGAALILLSMIFSLLFYGSHAKADTGGWQKHINEGVSMNPYPQPGDFPSEKP</sequence>
<accession>A0AAV7EQ36</accession>
<feature type="transmembrane region" description="Helical" evidence="7">
    <location>
        <begin position="57"/>
        <end position="79"/>
    </location>
</feature>
<evidence type="ECO:0008006" key="11">
    <source>
        <dbReference type="Google" id="ProtNLM"/>
    </source>
</evidence>
<evidence type="ECO:0000256" key="3">
    <source>
        <dbReference type="ARBA" id="ARBA00022729"/>
    </source>
</evidence>
<evidence type="ECO:0000256" key="4">
    <source>
        <dbReference type="ARBA" id="ARBA00022989"/>
    </source>
</evidence>
<evidence type="ECO:0000256" key="1">
    <source>
        <dbReference type="ARBA" id="ARBA00004127"/>
    </source>
</evidence>
<gene>
    <name evidence="9" type="ORF">H6P81_010484</name>
</gene>
<feature type="transmembrane region" description="Helical" evidence="7">
    <location>
        <begin position="141"/>
        <end position="160"/>
    </location>
</feature>
<organism evidence="9 10">
    <name type="scientific">Aristolochia fimbriata</name>
    <name type="common">White veined hardy Dutchman's pipe vine</name>
    <dbReference type="NCBI Taxonomy" id="158543"/>
    <lineage>
        <taxon>Eukaryota</taxon>
        <taxon>Viridiplantae</taxon>
        <taxon>Streptophyta</taxon>
        <taxon>Embryophyta</taxon>
        <taxon>Tracheophyta</taxon>
        <taxon>Spermatophyta</taxon>
        <taxon>Magnoliopsida</taxon>
        <taxon>Magnoliidae</taxon>
        <taxon>Piperales</taxon>
        <taxon>Aristolochiaceae</taxon>
        <taxon>Aristolochia</taxon>
    </lineage>
</organism>